<proteinExistence type="predicted"/>
<keyword evidence="2" id="KW-0238">DNA-binding</keyword>
<dbReference type="InterPro" id="IPR013321">
    <property type="entry name" value="Arc_rbn_hlx_hlx"/>
</dbReference>
<organism evidence="1 4">
    <name type="scientific">Exiguobacterium indicum</name>
    <dbReference type="NCBI Taxonomy" id="296995"/>
    <lineage>
        <taxon>Bacteria</taxon>
        <taxon>Bacillati</taxon>
        <taxon>Bacillota</taxon>
        <taxon>Bacilli</taxon>
        <taxon>Bacillales</taxon>
        <taxon>Bacillales Family XII. Incertae Sedis</taxon>
        <taxon>Exiguobacterium</taxon>
    </lineage>
</organism>
<evidence type="ECO:0000313" key="2">
    <source>
        <dbReference type="EMBL" id="KTR27429.1"/>
    </source>
</evidence>
<gene>
    <name evidence="1" type="ORF">AS033_01905</name>
    <name evidence="2" type="ORF">RSA11_05450</name>
    <name evidence="3" type="ORF">SZL87_05355</name>
</gene>
<dbReference type="AlphaFoldDB" id="A0A0V8GIR7"/>
<dbReference type="GO" id="GO:0003677">
    <property type="term" value="F:DNA binding"/>
    <property type="evidence" value="ECO:0007669"/>
    <property type="project" value="UniProtKB-KW"/>
</dbReference>
<dbReference type="OrthoDB" id="2355742at2"/>
<evidence type="ECO:0000313" key="4">
    <source>
        <dbReference type="Proteomes" id="UP000053797"/>
    </source>
</evidence>
<evidence type="ECO:0000313" key="5">
    <source>
        <dbReference type="Proteomes" id="UP000072605"/>
    </source>
</evidence>
<dbReference type="GO" id="GO:0006355">
    <property type="term" value="P:regulation of DNA-templated transcription"/>
    <property type="evidence" value="ECO:0007669"/>
    <property type="project" value="InterPro"/>
</dbReference>
<evidence type="ECO:0000313" key="6">
    <source>
        <dbReference type="Proteomes" id="UP001387110"/>
    </source>
</evidence>
<name>A0A0V8GIR7_9BACL</name>
<dbReference type="Gene3D" id="1.10.1220.10">
    <property type="entry name" value="Met repressor-like"/>
    <property type="match status" value="1"/>
</dbReference>
<dbReference type="Proteomes" id="UP000072605">
    <property type="component" value="Unassembled WGS sequence"/>
</dbReference>
<reference evidence="3 6" key="3">
    <citation type="submission" date="2023-12" db="EMBL/GenBank/DDBJ databases">
        <authorList>
            <person name="Easwaran N."/>
            <person name="Lazarus H.P.S."/>
        </authorList>
    </citation>
    <scope>NUCLEOTIDE SEQUENCE [LARGE SCALE GENOMIC DNA]</scope>
    <source>
        <strain evidence="3 6">VIT-2023</strain>
    </source>
</reference>
<accession>A0A0V8GIR7</accession>
<sequence length="78" mass="8671">MANEKKRISLTVDAKFDEVLTKKAKSIGVPKSTLVAFATSLFLKQLQAEEELSPHANAIYSLIRENHDIVSDITDLID</sequence>
<dbReference type="Proteomes" id="UP000053797">
    <property type="component" value="Unassembled WGS sequence"/>
</dbReference>
<dbReference type="Proteomes" id="UP001387110">
    <property type="component" value="Unassembled WGS sequence"/>
</dbReference>
<comment type="caution">
    <text evidence="1">The sequence shown here is derived from an EMBL/GenBank/DDBJ whole genome shotgun (WGS) entry which is preliminary data.</text>
</comment>
<dbReference type="RefSeq" id="WP_023469221.1">
    <property type="nucleotide sequence ID" value="NZ_FMYN01000001.1"/>
</dbReference>
<evidence type="ECO:0000313" key="3">
    <source>
        <dbReference type="EMBL" id="MEI4461854.1"/>
    </source>
</evidence>
<keyword evidence="6" id="KW-1185">Reference proteome</keyword>
<dbReference type="EMBL" id="LNQL01000001">
    <property type="protein sequence ID" value="KSU50153.1"/>
    <property type="molecule type" value="Genomic_DNA"/>
</dbReference>
<dbReference type="GeneID" id="90837778"/>
<protein>
    <submittedName>
        <fullName evidence="2">CopG DNA-binding domain protein</fullName>
    </submittedName>
    <submittedName>
        <fullName evidence="1">CopG family transcriptional regulator</fullName>
    </submittedName>
</protein>
<reference evidence="1 4" key="1">
    <citation type="journal article" date="2015" name="Int. J. Syst. Evol. Microbiol.">
        <title>Exiguobacterium enclense sp. nov., isolated from sediment.</title>
        <authorList>
            <person name="Dastager S.G."/>
            <person name="Mawlankar R."/>
            <person name="Sonalkar V.V."/>
            <person name="Thorat M.N."/>
            <person name="Mual P."/>
            <person name="Verma A."/>
            <person name="Krishnamurthi S."/>
            <person name="Tang S.K."/>
            <person name="Li W.J."/>
        </authorList>
    </citation>
    <scope>NUCLEOTIDE SEQUENCE [LARGE SCALE GENOMIC DNA]</scope>
    <source>
        <strain evidence="1 4">NIO-1109</strain>
    </source>
</reference>
<reference evidence="2 5" key="2">
    <citation type="journal article" date="2016" name="Front. Microbiol.">
        <title>Genomic Resource of Rice Seed Associated Bacteria.</title>
        <authorList>
            <person name="Midha S."/>
            <person name="Bansal K."/>
            <person name="Sharma S."/>
            <person name="Kumar N."/>
            <person name="Patil P.P."/>
            <person name="Chaudhry V."/>
            <person name="Patil P.B."/>
        </authorList>
    </citation>
    <scope>NUCLEOTIDE SEQUENCE [LARGE SCALE GENOMIC DNA]</scope>
    <source>
        <strain evidence="2 5">RSA11</strain>
    </source>
</reference>
<dbReference type="EMBL" id="JBAWKY010000001">
    <property type="protein sequence ID" value="MEI4461854.1"/>
    <property type="molecule type" value="Genomic_DNA"/>
</dbReference>
<evidence type="ECO:0000313" key="1">
    <source>
        <dbReference type="EMBL" id="KSU50153.1"/>
    </source>
</evidence>
<dbReference type="EMBL" id="LDQV01000014">
    <property type="protein sequence ID" value="KTR27429.1"/>
    <property type="molecule type" value="Genomic_DNA"/>
</dbReference>